<dbReference type="InterPro" id="IPR045886">
    <property type="entry name" value="ThiF/MoeB/HesA"/>
</dbReference>
<dbReference type="PANTHER" id="PTHR10953:SF102">
    <property type="entry name" value="ADENYLYLTRANSFERASE AND SULFURTRANSFERASE MOCS3"/>
    <property type="match status" value="1"/>
</dbReference>
<dbReference type="GO" id="GO:0016779">
    <property type="term" value="F:nucleotidyltransferase activity"/>
    <property type="evidence" value="ECO:0007669"/>
    <property type="project" value="TreeGrafter"/>
</dbReference>
<dbReference type="InterPro" id="IPR028090">
    <property type="entry name" value="JAB_dom_prok"/>
</dbReference>
<keyword evidence="3" id="KW-0378">Hydrolase</keyword>
<dbReference type="InterPro" id="IPR035985">
    <property type="entry name" value="Ubiquitin-activating_enz"/>
</dbReference>
<dbReference type="InterPro" id="IPR000594">
    <property type="entry name" value="ThiF_NAD_FAD-bd"/>
</dbReference>
<gene>
    <name evidence="9" type="ORF">SAMN06296429_11911</name>
</gene>
<dbReference type="Pfam" id="PF00899">
    <property type="entry name" value="ThiF"/>
    <property type="match status" value="1"/>
</dbReference>
<dbReference type="InterPro" id="IPR032865">
    <property type="entry name" value="Prok-E2_A"/>
</dbReference>
<evidence type="ECO:0000259" key="7">
    <source>
        <dbReference type="Pfam" id="PF00899"/>
    </source>
</evidence>
<evidence type="ECO:0000256" key="2">
    <source>
        <dbReference type="ARBA" id="ARBA00022723"/>
    </source>
</evidence>
<dbReference type="PANTHER" id="PTHR10953">
    <property type="entry name" value="UBIQUITIN-ACTIVATING ENZYME E1"/>
    <property type="match status" value="1"/>
</dbReference>
<dbReference type="EMBL" id="FWXN01000019">
    <property type="protein sequence ID" value="SMC96270.1"/>
    <property type="molecule type" value="Genomic_DNA"/>
</dbReference>
<evidence type="ECO:0000256" key="3">
    <source>
        <dbReference type="ARBA" id="ARBA00022801"/>
    </source>
</evidence>
<evidence type="ECO:0000313" key="9">
    <source>
        <dbReference type="EMBL" id="SMC96270.1"/>
    </source>
</evidence>
<dbReference type="Gene3D" id="3.40.140.10">
    <property type="entry name" value="Cytidine Deaminase, domain 2"/>
    <property type="match status" value="1"/>
</dbReference>
<evidence type="ECO:0000259" key="8">
    <source>
        <dbReference type="Pfam" id="PF14464"/>
    </source>
</evidence>
<keyword evidence="4" id="KW-0862">Zinc</keyword>
<dbReference type="GO" id="GO:0008237">
    <property type="term" value="F:metallopeptidase activity"/>
    <property type="evidence" value="ECO:0007669"/>
    <property type="project" value="UniProtKB-KW"/>
</dbReference>
<dbReference type="CDD" id="cd01483">
    <property type="entry name" value="E1_enzyme_family"/>
    <property type="match status" value="1"/>
</dbReference>
<organism evidence="9 10">
    <name type="scientific">Janibacter indicus</name>
    <dbReference type="NCBI Taxonomy" id="857417"/>
    <lineage>
        <taxon>Bacteria</taxon>
        <taxon>Bacillati</taxon>
        <taxon>Actinomycetota</taxon>
        <taxon>Actinomycetes</taxon>
        <taxon>Micrococcales</taxon>
        <taxon>Intrasporangiaceae</taxon>
        <taxon>Janibacter</taxon>
    </lineage>
</organism>
<feature type="domain" description="THIF-type NAD/FAD binding fold" evidence="7">
    <location>
        <begin position="368"/>
        <end position="483"/>
    </location>
</feature>
<evidence type="ECO:0000256" key="4">
    <source>
        <dbReference type="ARBA" id="ARBA00022833"/>
    </source>
</evidence>
<dbReference type="GO" id="GO:0005829">
    <property type="term" value="C:cytosol"/>
    <property type="evidence" value="ECO:0007669"/>
    <property type="project" value="TreeGrafter"/>
</dbReference>
<dbReference type="AlphaFoldDB" id="A0A1W2DFG8"/>
<dbReference type="SUPFAM" id="SSF102712">
    <property type="entry name" value="JAB1/MPN domain"/>
    <property type="match status" value="1"/>
</dbReference>
<reference evidence="9 10" key="1">
    <citation type="submission" date="2017-04" db="EMBL/GenBank/DDBJ databases">
        <authorList>
            <person name="Afonso C.L."/>
            <person name="Miller P.J."/>
            <person name="Scott M.A."/>
            <person name="Spackman E."/>
            <person name="Goraichik I."/>
            <person name="Dimitrov K.M."/>
            <person name="Suarez D.L."/>
            <person name="Swayne D.E."/>
        </authorList>
    </citation>
    <scope>NUCLEOTIDE SEQUENCE [LARGE SCALE GENOMIC DNA]</scope>
    <source>
        <strain evidence="9 10">CGMCC 1.12511</strain>
    </source>
</reference>
<keyword evidence="1" id="KW-0645">Protease</keyword>
<feature type="domain" description="JAB" evidence="8">
    <location>
        <begin position="633"/>
        <end position="763"/>
    </location>
</feature>
<dbReference type="GO" id="GO:0046872">
    <property type="term" value="F:metal ion binding"/>
    <property type="evidence" value="ECO:0007669"/>
    <property type="project" value="UniProtKB-KW"/>
</dbReference>
<proteinExistence type="predicted"/>
<evidence type="ECO:0000313" key="10">
    <source>
        <dbReference type="Proteomes" id="UP000192634"/>
    </source>
</evidence>
<dbReference type="GO" id="GO:0004792">
    <property type="term" value="F:thiosulfate-cyanide sulfurtransferase activity"/>
    <property type="evidence" value="ECO:0007669"/>
    <property type="project" value="TreeGrafter"/>
</dbReference>
<dbReference type="GO" id="GO:0008146">
    <property type="term" value="F:sulfotransferase activity"/>
    <property type="evidence" value="ECO:0007669"/>
    <property type="project" value="TreeGrafter"/>
</dbReference>
<dbReference type="GO" id="GO:0006508">
    <property type="term" value="P:proteolysis"/>
    <property type="evidence" value="ECO:0007669"/>
    <property type="project" value="UniProtKB-KW"/>
</dbReference>
<dbReference type="Proteomes" id="UP000192634">
    <property type="component" value="Unassembled WGS sequence"/>
</dbReference>
<name>A0A1W2DFG8_9MICO</name>
<dbReference type="OrthoDB" id="6377837at2"/>
<protein>
    <submittedName>
        <fullName evidence="9">JAB domain-containing protein</fullName>
    </submittedName>
</protein>
<dbReference type="Gene3D" id="3.40.50.720">
    <property type="entry name" value="NAD(P)-binding Rossmann-like Domain"/>
    <property type="match status" value="1"/>
</dbReference>
<dbReference type="GO" id="GO:0008641">
    <property type="term" value="F:ubiquitin-like modifier activating enzyme activity"/>
    <property type="evidence" value="ECO:0007669"/>
    <property type="project" value="InterPro"/>
</dbReference>
<keyword evidence="2" id="KW-0479">Metal-binding</keyword>
<sequence>MSELAHRQLSDLAEVSGGAIQLLEVENDEKGLTTFTVSLDTSGIVTSESGIRVRARERFEIVVGSSFPYLHPDVYVTHRRWAGTPHVQWGRVLCLYAAPSVEWNPADGMRGLIARLNLWLQRAAAGELDPAGQPLHPPVAYSSYKNGWVVVRPDLGDLVPWAEAEPDSARVRLLYAWCAQYGERIDVLEWLTGQQIYERFVADELPARDDRGTALFVAPLVLISDTLDMEYPGTAEALAAALDTYGYSRDELLRALVNARTINNAVGVALDGDGAVPAMMLLGTPARRLEPGQPLAHITAWHLDDLGEQITDLLQDVSPEHVELTQRVRDLADTWLGLAKIQWMVIHEARSEVTRRRDSGSPAQWLAGRKVLILGCGALGAPIAEHCVRAGAAQLHVVDKGVVTPGILVRQPYDDADIGYNKAERLAQRLARIRRDLTVTSARDNIVTGTLSAPETLLQYDLIIDATADVGVRVGIERAHAATRGQWPPTISALFGHTAQRGIATVSMPGATGSGHDILRRVAIETVTNPPAGWSAIAEDLFPNPPRTDRFFPEPGCSAPTFTGAASEVTSLASALFSAALVAVADANTAPMSAIGCDLAPTASGIRPVPLIWQNDITLTDHTGEYEVRISERALAEMRTEARRGLRVRGTRVETGGMILGSLDEATQTVYIDAATGPSPDSHLSAAYFDHGIEGTQDIVTSIRTATVDRIGFVGMWHTHPHGLAAPSPTDEDGMADIVSPDGTGRRAVMLILGGRGRTWRSWLETGTPPDLYVRVVSRATTTRPETPMALHLISPGAWFPGGYAYPSQRTSDEEEQEAPGGDR</sequence>
<evidence type="ECO:0000256" key="5">
    <source>
        <dbReference type="ARBA" id="ARBA00023049"/>
    </source>
</evidence>
<dbReference type="Pfam" id="PF14464">
    <property type="entry name" value="Prok-JAB"/>
    <property type="match status" value="1"/>
</dbReference>
<dbReference type="RefSeq" id="WP_084453178.1">
    <property type="nucleotide sequence ID" value="NZ_FWXN01000019.1"/>
</dbReference>
<keyword evidence="5" id="KW-0482">Metalloprotease</keyword>
<feature type="region of interest" description="Disordered" evidence="6">
    <location>
        <begin position="804"/>
        <end position="824"/>
    </location>
</feature>
<evidence type="ECO:0000256" key="1">
    <source>
        <dbReference type="ARBA" id="ARBA00022670"/>
    </source>
</evidence>
<dbReference type="Pfam" id="PF14457">
    <property type="entry name" value="Prok-E2_A"/>
    <property type="match status" value="1"/>
</dbReference>
<evidence type="ECO:0000256" key="6">
    <source>
        <dbReference type="SAM" id="MobiDB-lite"/>
    </source>
</evidence>
<accession>A0A1W2DFG8</accession>
<dbReference type="SUPFAM" id="SSF69572">
    <property type="entry name" value="Activating enzymes of the ubiquitin-like proteins"/>
    <property type="match status" value="1"/>
</dbReference>